<dbReference type="InterPro" id="IPR036873">
    <property type="entry name" value="Rhodanese-like_dom_sf"/>
</dbReference>
<protein>
    <submittedName>
        <fullName evidence="2">Rhodanese-like domain-containing protein</fullName>
    </submittedName>
</protein>
<dbReference type="InterPro" id="IPR001763">
    <property type="entry name" value="Rhodanese-like_dom"/>
</dbReference>
<dbReference type="CDD" id="cd01447">
    <property type="entry name" value="Polysulfide_ST"/>
    <property type="match status" value="1"/>
</dbReference>
<feature type="domain" description="Rhodanese" evidence="1">
    <location>
        <begin position="27"/>
        <end position="123"/>
    </location>
</feature>
<reference evidence="2 3" key="1">
    <citation type="submission" date="2018-06" db="EMBL/GenBank/DDBJ databases">
        <title>Draft Whole-Genome Sequence of the purple photosynthetic bacterium Rhodospeudomonas palustris XCP.</title>
        <authorList>
            <person name="Rayyan A."/>
            <person name="Meyer T.E."/>
            <person name="Kyndt J.A."/>
        </authorList>
    </citation>
    <scope>NUCLEOTIDE SEQUENCE [LARGE SCALE GENOMIC DNA]</scope>
    <source>
        <strain evidence="2 3">XCP</strain>
    </source>
</reference>
<gene>
    <name evidence="2" type="ORF">DNX69_12810</name>
</gene>
<dbReference type="Gene3D" id="3.40.250.10">
    <property type="entry name" value="Rhodanese-like domain"/>
    <property type="match status" value="1"/>
</dbReference>
<dbReference type="SMART" id="SM00450">
    <property type="entry name" value="RHOD"/>
    <property type="match status" value="1"/>
</dbReference>
<dbReference type="OrthoDB" id="9807812at2"/>
<dbReference type="PROSITE" id="PS50206">
    <property type="entry name" value="RHODANESE_3"/>
    <property type="match status" value="1"/>
</dbReference>
<accession>A0A323UBZ7</accession>
<dbReference type="Pfam" id="PF00581">
    <property type="entry name" value="Rhodanese"/>
    <property type="match status" value="1"/>
</dbReference>
<dbReference type="PANTHER" id="PTHR44086">
    <property type="entry name" value="THIOSULFATE SULFURTRANSFERASE RDL2, MITOCHONDRIAL-RELATED"/>
    <property type="match status" value="1"/>
</dbReference>
<sequence length="129" mass="13800">MTTLKQMMEAANAAVPRVSVDDARQMIEQGALVVDVRDAPEVGNTGKVAGAVNISRGMLEFRADPDSPFHDKHLAKDRPVIVYCASGGRSALAGKVLKDLGYEKVFNLGAFKDWAEAGGAVEQPIERGM</sequence>
<name>A0A323UBZ7_RHOPL</name>
<evidence type="ECO:0000313" key="3">
    <source>
        <dbReference type="Proteomes" id="UP000248134"/>
    </source>
</evidence>
<proteinExistence type="predicted"/>
<dbReference type="GO" id="GO:0004792">
    <property type="term" value="F:thiosulfate-cyanide sulfurtransferase activity"/>
    <property type="evidence" value="ECO:0007669"/>
    <property type="project" value="TreeGrafter"/>
</dbReference>
<comment type="caution">
    <text evidence="2">The sequence shown here is derived from an EMBL/GenBank/DDBJ whole genome shotgun (WGS) entry which is preliminary data.</text>
</comment>
<organism evidence="2 3">
    <name type="scientific">Rhodopseudomonas palustris</name>
    <dbReference type="NCBI Taxonomy" id="1076"/>
    <lineage>
        <taxon>Bacteria</taxon>
        <taxon>Pseudomonadati</taxon>
        <taxon>Pseudomonadota</taxon>
        <taxon>Alphaproteobacteria</taxon>
        <taxon>Hyphomicrobiales</taxon>
        <taxon>Nitrobacteraceae</taxon>
        <taxon>Rhodopseudomonas</taxon>
    </lineage>
</organism>
<dbReference type="Proteomes" id="UP000248134">
    <property type="component" value="Unassembled WGS sequence"/>
</dbReference>
<dbReference type="RefSeq" id="WP_110786374.1">
    <property type="nucleotide sequence ID" value="NZ_QKQS01000023.1"/>
</dbReference>
<dbReference type="PANTHER" id="PTHR44086:SF10">
    <property type="entry name" value="THIOSULFATE SULFURTRANSFERASE_RHODANESE-LIKE DOMAIN-CONTAINING PROTEIN 3"/>
    <property type="match status" value="1"/>
</dbReference>
<dbReference type="SUPFAM" id="SSF52821">
    <property type="entry name" value="Rhodanese/Cell cycle control phosphatase"/>
    <property type="match status" value="1"/>
</dbReference>
<dbReference type="EMBL" id="QKQS01000023">
    <property type="protein sequence ID" value="PZA10264.1"/>
    <property type="molecule type" value="Genomic_DNA"/>
</dbReference>
<evidence type="ECO:0000313" key="2">
    <source>
        <dbReference type="EMBL" id="PZA10264.1"/>
    </source>
</evidence>
<evidence type="ECO:0000259" key="1">
    <source>
        <dbReference type="PROSITE" id="PS50206"/>
    </source>
</evidence>
<dbReference type="AlphaFoldDB" id="A0A323UBZ7"/>